<accession>A0AAW5ZV14</accession>
<dbReference type="RefSeq" id="WP_271657343.1">
    <property type="nucleotide sequence ID" value="NZ_JAIVFG010000070.1"/>
</dbReference>
<sequence length="191" mass="21586">MQTDIPRQPGRDLYLRWIEQHSDRRWPKFATLDEACWSGPAFELHTALASAWPLTPGDDGDVKAAEDARAEALGWLAGVTCFAMKQPRILATQRVAPGLLEAWAKRAPNRRDGRQIDINESRFLRWLKATDWSAFYAETMTALLVVRGAIVDAGSLYDIARMRADSIIQHSDAFSRSAAFMFYEAQPLHHD</sequence>
<dbReference type="EMBL" id="JAIVFG010000070">
    <property type="protein sequence ID" value="MDB0573813.1"/>
    <property type="molecule type" value="Genomic_DNA"/>
</dbReference>
<evidence type="ECO:0000313" key="2">
    <source>
        <dbReference type="Proteomes" id="UP001144050"/>
    </source>
</evidence>
<name>A0AAW5ZV14_RALSL</name>
<protein>
    <submittedName>
        <fullName evidence="1">Uncharacterized protein</fullName>
    </submittedName>
</protein>
<comment type="caution">
    <text evidence="1">The sequence shown here is derived from an EMBL/GenBank/DDBJ whole genome shotgun (WGS) entry which is preliminary data.</text>
</comment>
<gene>
    <name evidence="1" type="ORF">LBW59_23995</name>
</gene>
<proteinExistence type="predicted"/>
<organism evidence="1 2">
    <name type="scientific">Ralstonia solanacearum</name>
    <name type="common">Pseudomonas solanacearum</name>
    <dbReference type="NCBI Taxonomy" id="305"/>
    <lineage>
        <taxon>Bacteria</taxon>
        <taxon>Pseudomonadati</taxon>
        <taxon>Pseudomonadota</taxon>
        <taxon>Betaproteobacteria</taxon>
        <taxon>Burkholderiales</taxon>
        <taxon>Burkholderiaceae</taxon>
        <taxon>Ralstonia</taxon>
        <taxon>Ralstonia solanacearum species complex</taxon>
    </lineage>
</organism>
<evidence type="ECO:0000313" key="1">
    <source>
        <dbReference type="EMBL" id="MDB0573813.1"/>
    </source>
</evidence>
<dbReference type="AlphaFoldDB" id="A0AAW5ZV14"/>
<dbReference type="Proteomes" id="UP001144050">
    <property type="component" value="Unassembled WGS sequence"/>
</dbReference>
<reference evidence="1" key="1">
    <citation type="submission" date="2021-09" db="EMBL/GenBank/DDBJ databases">
        <title>Genomic analysis of Ralstonia spp.</title>
        <authorList>
            <person name="Aburjaile F."/>
            <person name="Ariute J.C."/>
            <person name="Pais A.K.L."/>
            <person name="Albuquerque G.M.R."/>
            <person name="Silva A.M.F."/>
            <person name="Brenig B."/>
            <person name="Azevedo V."/>
            <person name="Matiuzzi M."/>
            <person name="Ramos R."/>
            <person name="Goes-Neto A."/>
            <person name="Soares S."/>
            <person name="Iseppon A.M.B."/>
            <person name="Souza E."/>
            <person name="Gama M."/>
        </authorList>
    </citation>
    <scope>NUCLEOTIDE SEQUENCE</scope>
    <source>
        <strain evidence="1">CCRMRs91</strain>
    </source>
</reference>